<evidence type="ECO:0000313" key="4">
    <source>
        <dbReference type="Proteomes" id="UP001596106"/>
    </source>
</evidence>
<dbReference type="Gene3D" id="3.30.390.10">
    <property type="entry name" value="Enolase-like, N-terminal domain"/>
    <property type="match status" value="1"/>
</dbReference>
<keyword evidence="1" id="KW-0456">Lyase</keyword>
<dbReference type="SMART" id="SM00922">
    <property type="entry name" value="MR_MLE"/>
    <property type="match status" value="1"/>
</dbReference>
<dbReference type="PANTHER" id="PTHR48080:SF2">
    <property type="entry name" value="D-GALACTONATE DEHYDRATASE"/>
    <property type="match status" value="1"/>
</dbReference>
<evidence type="ECO:0000256" key="1">
    <source>
        <dbReference type="ARBA" id="ARBA00023239"/>
    </source>
</evidence>
<protein>
    <submittedName>
        <fullName evidence="3">Enolase C-terminal domain-like protein</fullName>
    </submittedName>
</protein>
<name>A0ABW0IJ38_9BACT</name>
<comment type="caution">
    <text evidence="3">The sequence shown here is derived from an EMBL/GenBank/DDBJ whole genome shotgun (WGS) entry which is preliminary data.</text>
</comment>
<dbReference type="PANTHER" id="PTHR48080">
    <property type="entry name" value="D-GALACTONATE DEHYDRATASE-RELATED"/>
    <property type="match status" value="1"/>
</dbReference>
<reference evidence="4" key="1">
    <citation type="journal article" date="2019" name="Int. J. Syst. Evol. Microbiol.">
        <title>The Global Catalogue of Microorganisms (GCM) 10K type strain sequencing project: providing services to taxonomists for standard genome sequencing and annotation.</title>
        <authorList>
            <consortium name="The Broad Institute Genomics Platform"/>
            <consortium name="The Broad Institute Genome Sequencing Center for Infectious Disease"/>
            <person name="Wu L."/>
            <person name="Ma J."/>
        </authorList>
    </citation>
    <scope>NUCLEOTIDE SEQUENCE [LARGE SCALE GENOMIC DNA]</scope>
    <source>
        <strain evidence="4">CCUG 55250</strain>
    </source>
</reference>
<sequence length="380" mass="42680">MTFQHTTNAVKITGLTTRLLELDPTPRYGGHPIPAGRPDKWLYPLLIIHTDAGLDGYSMGYGPHGDGPALVHNLHTIYRNELVGENPLQTEWLWHKLMQKGRHLYTMTDSLVSVIDVACWDIKGKAATLPIAALLGLYRTKVPTYATGWQFLPTEEQVFEEAVAQKNRGYHGYKLQLWQGPERDIPRLRLAREAVGDGFNLMQDANSGYQYLDALRVGRELDALDYLWFEEPIPDRQMRLVIELSQKLKTPVLPAETVRWGELGEFVRQGAFGMLRGDVHLKAGITGLSKAFGACQLVGMDLEIHTAATPLLDVANLHMAAAFRNCRFMEHHHPIFRFGLKNDPLGIDAEGYMHVPTGAGLGVEIDWDWVDNHTVDLKTS</sequence>
<dbReference type="EMBL" id="JBHSMA010000012">
    <property type="protein sequence ID" value="MFC5412395.1"/>
    <property type="molecule type" value="Genomic_DNA"/>
</dbReference>
<dbReference type="SUPFAM" id="SSF51604">
    <property type="entry name" value="Enolase C-terminal domain-like"/>
    <property type="match status" value="1"/>
</dbReference>
<gene>
    <name evidence="3" type="ORF">ACFPMF_23930</name>
</gene>
<evidence type="ECO:0000259" key="2">
    <source>
        <dbReference type="SMART" id="SM00922"/>
    </source>
</evidence>
<dbReference type="InterPro" id="IPR029017">
    <property type="entry name" value="Enolase-like_N"/>
</dbReference>
<evidence type="ECO:0000313" key="3">
    <source>
        <dbReference type="EMBL" id="MFC5412395.1"/>
    </source>
</evidence>
<dbReference type="Pfam" id="PF02746">
    <property type="entry name" value="MR_MLE_N"/>
    <property type="match status" value="1"/>
</dbReference>
<dbReference type="InterPro" id="IPR013342">
    <property type="entry name" value="Mandelate_racemase_C"/>
</dbReference>
<dbReference type="InterPro" id="IPR034593">
    <property type="entry name" value="DgoD-like"/>
</dbReference>
<dbReference type="SFLD" id="SFLDS00001">
    <property type="entry name" value="Enolase"/>
    <property type="match status" value="1"/>
</dbReference>
<organism evidence="3 4">
    <name type="scientific">Larkinella bovis</name>
    <dbReference type="NCBI Taxonomy" id="683041"/>
    <lineage>
        <taxon>Bacteria</taxon>
        <taxon>Pseudomonadati</taxon>
        <taxon>Bacteroidota</taxon>
        <taxon>Cytophagia</taxon>
        <taxon>Cytophagales</taxon>
        <taxon>Spirosomataceae</taxon>
        <taxon>Larkinella</taxon>
    </lineage>
</organism>
<dbReference type="Gene3D" id="3.20.20.120">
    <property type="entry name" value="Enolase-like C-terminal domain"/>
    <property type="match status" value="1"/>
</dbReference>
<keyword evidence="4" id="KW-1185">Reference proteome</keyword>
<dbReference type="InterPro" id="IPR029065">
    <property type="entry name" value="Enolase_C-like"/>
</dbReference>
<dbReference type="Pfam" id="PF13378">
    <property type="entry name" value="MR_MLE_C"/>
    <property type="match status" value="1"/>
</dbReference>
<dbReference type="Proteomes" id="UP001596106">
    <property type="component" value="Unassembled WGS sequence"/>
</dbReference>
<dbReference type="InterPro" id="IPR036849">
    <property type="entry name" value="Enolase-like_C_sf"/>
</dbReference>
<dbReference type="RefSeq" id="WP_379849863.1">
    <property type="nucleotide sequence ID" value="NZ_JBHSMA010000012.1"/>
</dbReference>
<proteinExistence type="predicted"/>
<accession>A0ABW0IJ38</accession>
<dbReference type="SUPFAM" id="SSF54826">
    <property type="entry name" value="Enolase N-terminal domain-like"/>
    <property type="match status" value="1"/>
</dbReference>
<feature type="domain" description="Mandelate racemase/muconate lactonizing enzyme C-terminal" evidence="2">
    <location>
        <begin position="155"/>
        <end position="251"/>
    </location>
</feature>
<dbReference type="InterPro" id="IPR013341">
    <property type="entry name" value="Mandelate_racemase_N_dom"/>
</dbReference>